<reference evidence="5 6" key="1">
    <citation type="journal article" date="2021" name="Elife">
        <title>Chloroplast acquisition without the gene transfer in kleptoplastic sea slugs, Plakobranchus ocellatus.</title>
        <authorList>
            <person name="Maeda T."/>
            <person name="Takahashi S."/>
            <person name="Yoshida T."/>
            <person name="Shimamura S."/>
            <person name="Takaki Y."/>
            <person name="Nagai Y."/>
            <person name="Toyoda A."/>
            <person name="Suzuki Y."/>
            <person name="Arimoto A."/>
            <person name="Ishii H."/>
            <person name="Satoh N."/>
            <person name="Nishiyama T."/>
            <person name="Hasebe M."/>
            <person name="Maruyama T."/>
            <person name="Minagawa J."/>
            <person name="Obokata J."/>
            <person name="Shigenobu S."/>
        </authorList>
    </citation>
    <scope>NUCLEOTIDE SEQUENCE [LARGE SCALE GENOMIC DNA]</scope>
</reference>
<gene>
    <name evidence="5" type="ORF">PoB_006088500</name>
</gene>
<dbReference type="SMART" id="SM00360">
    <property type="entry name" value="RRM"/>
    <property type="match status" value="1"/>
</dbReference>
<dbReference type="SUPFAM" id="SSF54928">
    <property type="entry name" value="RNA-binding domain, RBD"/>
    <property type="match status" value="1"/>
</dbReference>
<dbReference type="InterPro" id="IPR012677">
    <property type="entry name" value="Nucleotide-bd_a/b_plait_sf"/>
</dbReference>
<protein>
    <submittedName>
        <fullName evidence="5">Polyadenylate-binding protein</fullName>
    </submittedName>
</protein>
<evidence type="ECO:0000313" key="5">
    <source>
        <dbReference type="EMBL" id="GFO34380.1"/>
    </source>
</evidence>
<dbReference type="Pfam" id="PF00076">
    <property type="entry name" value="RRM_1"/>
    <property type="match status" value="1"/>
</dbReference>
<evidence type="ECO:0000256" key="1">
    <source>
        <dbReference type="ARBA" id="ARBA00022737"/>
    </source>
</evidence>
<evidence type="ECO:0000313" key="6">
    <source>
        <dbReference type="Proteomes" id="UP000735302"/>
    </source>
</evidence>
<dbReference type="Gene3D" id="3.30.70.330">
    <property type="match status" value="1"/>
</dbReference>
<keyword evidence="2 3" id="KW-0694">RNA-binding</keyword>
<evidence type="ECO:0000256" key="2">
    <source>
        <dbReference type="ARBA" id="ARBA00022884"/>
    </source>
</evidence>
<dbReference type="PANTHER" id="PTHR24012">
    <property type="entry name" value="RNA BINDING PROTEIN"/>
    <property type="match status" value="1"/>
</dbReference>
<sequence length="197" mass="21945">MTSTTSTTQDIPSTLASMSAASLFVGELLPHVNEMKQNLQYQNQRAHQYDMIAWTPQATGRTRCLVYPLKFPWVLLYKKFAPMGTVTSVKLCRDWVTGNSLCYAYVNFENPAEAEKAYRTLNYELLEGQPMRIMKSTRNPWVPKGGDCSCFHHHHHHCCAGVGVGMGVGMGVGANKGLVDAKTLMEAIESYSMAFKV</sequence>
<dbReference type="EMBL" id="BLXT01006896">
    <property type="protein sequence ID" value="GFO34380.1"/>
    <property type="molecule type" value="Genomic_DNA"/>
</dbReference>
<dbReference type="PROSITE" id="PS50102">
    <property type="entry name" value="RRM"/>
    <property type="match status" value="1"/>
</dbReference>
<dbReference type="InterPro" id="IPR035979">
    <property type="entry name" value="RBD_domain_sf"/>
</dbReference>
<dbReference type="Proteomes" id="UP000735302">
    <property type="component" value="Unassembled WGS sequence"/>
</dbReference>
<comment type="caution">
    <text evidence="5">The sequence shown here is derived from an EMBL/GenBank/DDBJ whole genome shotgun (WGS) entry which is preliminary data.</text>
</comment>
<keyword evidence="6" id="KW-1185">Reference proteome</keyword>
<evidence type="ECO:0000256" key="3">
    <source>
        <dbReference type="PROSITE-ProRule" id="PRU00176"/>
    </source>
</evidence>
<accession>A0AAV4CR31</accession>
<dbReference type="InterPro" id="IPR000504">
    <property type="entry name" value="RRM_dom"/>
</dbReference>
<organism evidence="5 6">
    <name type="scientific">Plakobranchus ocellatus</name>
    <dbReference type="NCBI Taxonomy" id="259542"/>
    <lineage>
        <taxon>Eukaryota</taxon>
        <taxon>Metazoa</taxon>
        <taxon>Spiralia</taxon>
        <taxon>Lophotrochozoa</taxon>
        <taxon>Mollusca</taxon>
        <taxon>Gastropoda</taxon>
        <taxon>Heterobranchia</taxon>
        <taxon>Euthyneura</taxon>
        <taxon>Panpulmonata</taxon>
        <taxon>Sacoglossa</taxon>
        <taxon>Placobranchoidea</taxon>
        <taxon>Plakobranchidae</taxon>
        <taxon>Plakobranchus</taxon>
    </lineage>
</organism>
<dbReference type="GO" id="GO:0003723">
    <property type="term" value="F:RNA binding"/>
    <property type="evidence" value="ECO:0007669"/>
    <property type="project" value="UniProtKB-UniRule"/>
</dbReference>
<dbReference type="AlphaFoldDB" id="A0AAV4CR31"/>
<evidence type="ECO:0000259" key="4">
    <source>
        <dbReference type="PROSITE" id="PS50102"/>
    </source>
</evidence>
<name>A0AAV4CR31_9GAST</name>
<keyword evidence="1" id="KW-0677">Repeat</keyword>
<proteinExistence type="predicted"/>
<feature type="domain" description="RRM" evidence="4">
    <location>
        <begin position="76"/>
        <end position="138"/>
    </location>
</feature>